<dbReference type="PROSITE" id="PS50943">
    <property type="entry name" value="HTH_CROC1"/>
    <property type="match status" value="1"/>
</dbReference>
<gene>
    <name evidence="5" type="ORF">B0181_11685</name>
    <name evidence="6" type="ORF">NCTC10293_02085</name>
</gene>
<organism evidence="5 7">
    <name type="scientific">Moraxella caviae</name>
    <dbReference type="NCBI Taxonomy" id="34060"/>
    <lineage>
        <taxon>Bacteria</taxon>
        <taxon>Pseudomonadati</taxon>
        <taxon>Pseudomonadota</taxon>
        <taxon>Gammaproteobacteria</taxon>
        <taxon>Moraxellales</taxon>
        <taxon>Moraxellaceae</taxon>
        <taxon>Moraxella</taxon>
    </lineage>
</organism>
<dbReference type="Gene3D" id="2.10.109.10">
    <property type="entry name" value="Umud Fragment, subunit A"/>
    <property type="match status" value="1"/>
</dbReference>
<evidence type="ECO:0000256" key="1">
    <source>
        <dbReference type="ARBA" id="ARBA00023015"/>
    </source>
</evidence>
<dbReference type="EMBL" id="MUXU01000104">
    <property type="protein sequence ID" value="OOR86373.1"/>
    <property type="molecule type" value="Genomic_DNA"/>
</dbReference>
<evidence type="ECO:0000256" key="3">
    <source>
        <dbReference type="ARBA" id="ARBA00023163"/>
    </source>
</evidence>
<dbReference type="EMBL" id="UGQE01000004">
    <property type="protein sequence ID" value="STZ14491.1"/>
    <property type="molecule type" value="Genomic_DNA"/>
</dbReference>
<accession>A0A1S9ZSJ1</accession>
<evidence type="ECO:0000313" key="8">
    <source>
        <dbReference type="Proteomes" id="UP000255279"/>
    </source>
</evidence>
<dbReference type="PANTHER" id="PTHR40661">
    <property type="match status" value="1"/>
</dbReference>
<dbReference type="SMART" id="SM00530">
    <property type="entry name" value="HTH_XRE"/>
    <property type="match status" value="1"/>
</dbReference>
<evidence type="ECO:0000313" key="7">
    <source>
        <dbReference type="Proteomes" id="UP000190435"/>
    </source>
</evidence>
<dbReference type="Proteomes" id="UP000255279">
    <property type="component" value="Unassembled WGS sequence"/>
</dbReference>
<dbReference type="PANTHER" id="PTHR40661:SF2">
    <property type="entry name" value="HTH-TYPE TRANSCRIPTIONAL REGULATOR PRTR"/>
    <property type="match status" value="1"/>
</dbReference>
<dbReference type="CDD" id="cd06529">
    <property type="entry name" value="S24_LexA-like"/>
    <property type="match status" value="1"/>
</dbReference>
<keyword evidence="2" id="KW-0238">DNA-binding</keyword>
<dbReference type="OrthoDB" id="8612222at2"/>
<name>A0A1S9ZSJ1_9GAMM</name>
<dbReference type="InterPro" id="IPR010982">
    <property type="entry name" value="Lambda_DNA-bd_dom_sf"/>
</dbReference>
<feature type="domain" description="HTH cro/C1-type" evidence="4">
    <location>
        <begin position="8"/>
        <end position="61"/>
    </location>
</feature>
<proteinExistence type="predicted"/>
<sequence length="239" mass="26870">MNSLSDRLKIARKNAKISQSALAQKVGISQPSYQALESGKSGKSAYLLQIAQALKVNSEWLATGKGEMIKPLPENQFDENDFHVMEFWDSNTPLGDDEFEVPYYKDIEFLGGDGFESDTDDDGRRKIRYAYTAARRAGAVPSRVICLTLKGDSMEELIQDGSMIAVDRSKTDIREGKIYAFRHGNILRVKYLIPRPDGGLVIRSHNKAYEDEVITGDEMDAANIQIVGWVWNWSSLVVW</sequence>
<dbReference type="InterPro" id="IPR039418">
    <property type="entry name" value="LexA-like"/>
</dbReference>
<dbReference type="Pfam" id="PF00717">
    <property type="entry name" value="Peptidase_S24"/>
    <property type="match status" value="1"/>
</dbReference>
<evidence type="ECO:0000256" key="2">
    <source>
        <dbReference type="ARBA" id="ARBA00023125"/>
    </source>
</evidence>
<reference evidence="5 7" key="1">
    <citation type="submission" date="2017-02" db="EMBL/GenBank/DDBJ databases">
        <title>Draft genome sequence of Moraxella caviae CCUG 355 type strain.</title>
        <authorList>
            <person name="Engstrom-Jakobsson H."/>
            <person name="Salva-Serra F."/>
            <person name="Thorell K."/>
            <person name="Gonzales-Siles L."/>
            <person name="Karlsson R."/>
            <person name="Boulund F."/>
            <person name="Engstrand L."/>
            <person name="Moore E."/>
        </authorList>
    </citation>
    <scope>NUCLEOTIDE SEQUENCE [LARGE SCALE GENOMIC DNA]</scope>
    <source>
        <strain evidence="5 7">CCUG 355</strain>
    </source>
</reference>
<dbReference type="InterPro" id="IPR001387">
    <property type="entry name" value="Cro/C1-type_HTH"/>
</dbReference>
<dbReference type="Pfam" id="PF12844">
    <property type="entry name" value="HTH_19"/>
    <property type="match status" value="1"/>
</dbReference>
<dbReference type="CDD" id="cd00093">
    <property type="entry name" value="HTH_XRE"/>
    <property type="match status" value="1"/>
</dbReference>
<reference evidence="6 8" key="2">
    <citation type="submission" date="2018-06" db="EMBL/GenBank/DDBJ databases">
        <authorList>
            <consortium name="Pathogen Informatics"/>
            <person name="Doyle S."/>
        </authorList>
    </citation>
    <scope>NUCLEOTIDE SEQUENCE [LARGE SCALE GENOMIC DNA]</scope>
    <source>
        <strain evidence="6 8">NCTC10293</strain>
    </source>
</reference>
<evidence type="ECO:0000313" key="5">
    <source>
        <dbReference type="EMBL" id="OOR86373.1"/>
    </source>
</evidence>
<keyword evidence="3" id="KW-0804">Transcription</keyword>
<dbReference type="STRING" id="34060.B0181_11685"/>
<dbReference type="RefSeq" id="WP_078277649.1">
    <property type="nucleotide sequence ID" value="NZ_MUXU01000104.1"/>
</dbReference>
<dbReference type="InterPro" id="IPR036286">
    <property type="entry name" value="LexA/Signal_pep-like_sf"/>
</dbReference>
<keyword evidence="1" id="KW-0805">Transcription regulation</keyword>
<dbReference type="Gene3D" id="1.10.260.40">
    <property type="entry name" value="lambda repressor-like DNA-binding domains"/>
    <property type="match status" value="1"/>
</dbReference>
<evidence type="ECO:0000259" key="4">
    <source>
        <dbReference type="PROSITE" id="PS50943"/>
    </source>
</evidence>
<dbReference type="SUPFAM" id="SSF47413">
    <property type="entry name" value="lambda repressor-like DNA-binding domains"/>
    <property type="match status" value="1"/>
</dbReference>
<dbReference type="Proteomes" id="UP000190435">
    <property type="component" value="Unassembled WGS sequence"/>
</dbReference>
<dbReference type="AlphaFoldDB" id="A0A1S9ZSJ1"/>
<dbReference type="SUPFAM" id="SSF51306">
    <property type="entry name" value="LexA/Signal peptidase"/>
    <property type="match status" value="1"/>
</dbReference>
<keyword evidence="7" id="KW-1185">Reference proteome</keyword>
<dbReference type="InterPro" id="IPR015927">
    <property type="entry name" value="Peptidase_S24_S26A/B/C"/>
</dbReference>
<protein>
    <submittedName>
        <fullName evidence="6">Uncharacterized HTH-type transcriptional regulator HI_1476</fullName>
    </submittedName>
</protein>
<dbReference type="GO" id="GO:0003677">
    <property type="term" value="F:DNA binding"/>
    <property type="evidence" value="ECO:0007669"/>
    <property type="project" value="UniProtKB-KW"/>
</dbReference>
<evidence type="ECO:0000313" key="6">
    <source>
        <dbReference type="EMBL" id="STZ14491.1"/>
    </source>
</evidence>